<dbReference type="EMBL" id="KB206368">
    <property type="protein sequence ID" value="ELP92478.1"/>
    <property type="molecule type" value="Genomic_DNA"/>
</dbReference>
<feature type="region of interest" description="Disordered" evidence="1">
    <location>
        <begin position="518"/>
        <end position="569"/>
    </location>
</feature>
<feature type="region of interest" description="Disordered" evidence="1">
    <location>
        <begin position="190"/>
        <end position="467"/>
    </location>
</feature>
<reference evidence="2 3" key="1">
    <citation type="submission" date="2012-10" db="EMBL/GenBank/DDBJ databases">
        <authorList>
            <person name="Zafar N."/>
            <person name="Inman J."/>
            <person name="Hall N."/>
            <person name="Lorenzi H."/>
            <person name="Caler E."/>
        </authorList>
    </citation>
    <scope>NUCLEOTIDE SEQUENCE [LARGE SCALE GENOMIC DNA]</scope>
    <source>
        <strain evidence="2 3">IP1</strain>
    </source>
</reference>
<feature type="compositionally biased region" description="Basic residues" evidence="1">
    <location>
        <begin position="649"/>
        <end position="663"/>
    </location>
</feature>
<dbReference type="GeneID" id="14891472"/>
<feature type="compositionally biased region" description="Basic and acidic residues" evidence="1">
    <location>
        <begin position="283"/>
        <end position="328"/>
    </location>
</feature>
<dbReference type="VEuPathDB" id="AmoebaDB:EIN_523760"/>
<dbReference type="AlphaFoldDB" id="A0A0A1UGA5"/>
<feature type="compositionally biased region" description="Acidic residues" evidence="1">
    <location>
        <begin position="453"/>
        <end position="467"/>
    </location>
</feature>
<evidence type="ECO:0000256" key="1">
    <source>
        <dbReference type="SAM" id="MobiDB-lite"/>
    </source>
</evidence>
<feature type="compositionally biased region" description="Basic and acidic residues" evidence="1">
    <location>
        <begin position="532"/>
        <end position="569"/>
    </location>
</feature>
<feature type="compositionally biased region" description="Acidic residues" evidence="1">
    <location>
        <begin position="601"/>
        <end position="611"/>
    </location>
</feature>
<keyword evidence="3" id="KW-1185">Reference proteome</keyword>
<feature type="compositionally biased region" description="Basic and acidic residues" evidence="1">
    <location>
        <begin position="155"/>
        <end position="165"/>
    </location>
</feature>
<feature type="compositionally biased region" description="Basic and acidic residues" evidence="1">
    <location>
        <begin position="432"/>
        <end position="452"/>
    </location>
</feature>
<dbReference type="OMA" id="RNENCEN"/>
<evidence type="ECO:0000313" key="3">
    <source>
        <dbReference type="Proteomes" id="UP000014680"/>
    </source>
</evidence>
<feature type="compositionally biased region" description="Polar residues" evidence="1">
    <location>
        <begin position="263"/>
        <end position="277"/>
    </location>
</feature>
<organism evidence="2 3">
    <name type="scientific">Entamoeba invadens IP1</name>
    <dbReference type="NCBI Taxonomy" id="370355"/>
    <lineage>
        <taxon>Eukaryota</taxon>
        <taxon>Amoebozoa</taxon>
        <taxon>Evosea</taxon>
        <taxon>Archamoebae</taxon>
        <taxon>Mastigamoebida</taxon>
        <taxon>Entamoebidae</taxon>
        <taxon>Entamoeba</taxon>
    </lineage>
</organism>
<proteinExistence type="predicted"/>
<sequence>MENYPTQNEDSFIDRKRDCDLTDSLTTKKRVSQELYSSIPEISVLNGPKFSPTSNPLPFQHFMNSEGNIQAVQNESFKQPEIFTQISTGLQTEYQNAVSSFPKQNNIPSTIVPPNFEIRNENCENVETTKVIAGLGNLDNTSAQQITNHLNVVDQQKREKKEIPNKKQNNNKNENVIHVTKELKITIEKNFEEQPTQETTEEKEEKHVGKKTRKKRTKKAKKEKVEKAITPKLRFGKSPKKTKEDTPLIPTVQILEIKKEQNENNGKQSPLLTQTEKQLPIEQKIEKTEKTETLVDEKVEVKCEEKNIENKKSEQKDEKKEENEEKENCGGTSNEQKVKEIETQPTNEEIKKTDEPLIPPSMILEIKTQVEETTSSKMEEEPGKKEEKEDKKETNTENNKSEQKDEQKEEDKKEEVKKENKKENEDGTSNEQNEREIETHWNEKTEEAKKMEEESEETDTEAVDIDELQQLDTDIFTTTFVLKEGSNVFNPDKPFTEWLESKNKEMYGENWKEVIRKEVAETNVEANSNDSDEGKTTEETTENNKEEDLTGKAEELNAEKELEHAENKAKMKKNVYTDTLDSLQQKIFVQSKKQTRFGYEKDDEFIDDEDFDKVPRRTKAVEAKVVEKKETKPRKDKEKDKDKEIVETKRKKKSDRRSKKRNQRKEESEEGNEDE</sequence>
<accession>A0A0A1UGA5</accession>
<feature type="region of interest" description="Disordered" evidence="1">
    <location>
        <begin position="154"/>
        <end position="174"/>
    </location>
</feature>
<feature type="compositionally biased region" description="Basic and acidic residues" evidence="1">
    <location>
        <begin position="612"/>
        <end position="648"/>
    </location>
</feature>
<dbReference type="Proteomes" id="UP000014680">
    <property type="component" value="Unassembled WGS sequence"/>
</dbReference>
<dbReference type="KEGG" id="eiv:EIN_523760"/>
<evidence type="ECO:0000313" key="2">
    <source>
        <dbReference type="EMBL" id="ELP92478.1"/>
    </source>
</evidence>
<gene>
    <name evidence="2" type="ORF">EIN_523760</name>
</gene>
<feature type="compositionally biased region" description="Basic residues" evidence="1">
    <location>
        <begin position="208"/>
        <end position="222"/>
    </location>
</feature>
<protein>
    <submittedName>
        <fullName evidence="2">Uncharacterized protein</fullName>
    </submittedName>
</protein>
<feature type="region of interest" description="Disordered" evidence="1">
    <location>
        <begin position="599"/>
        <end position="675"/>
    </location>
</feature>
<feature type="compositionally biased region" description="Basic and acidic residues" evidence="1">
    <location>
        <begin position="336"/>
        <end position="355"/>
    </location>
</feature>
<feature type="compositionally biased region" description="Basic and acidic residues" evidence="1">
    <location>
        <begin position="377"/>
        <end position="425"/>
    </location>
</feature>
<name>A0A0A1UGA5_ENTIV</name>
<dbReference type="RefSeq" id="XP_004259249.1">
    <property type="nucleotide sequence ID" value="XM_004259201.1"/>
</dbReference>